<dbReference type="InterPro" id="IPR020103">
    <property type="entry name" value="PsdUridine_synth_cat_dom_sf"/>
</dbReference>
<dbReference type="InterPro" id="IPR020094">
    <property type="entry name" value="TruA/RsuA/RluB/E/F_N"/>
</dbReference>
<dbReference type="InterPro" id="IPR002942">
    <property type="entry name" value="S4_RNA-bd"/>
</dbReference>
<reference evidence="5" key="1">
    <citation type="submission" date="2023-01" db="EMBL/GenBank/DDBJ databases">
        <title>Metagenome sequencing of chrysophaentin producing Chrysophaeum taylorii.</title>
        <authorList>
            <person name="Davison J."/>
            <person name="Bewley C."/>
        </authorList>
    </citation>
    <scope>NUCLEOTIDE SEQUENCE</scope>
    <source>
        <strain evidence="5">NIES-1699</strain>
    </source>
</reference>
<dbReference type="PROSITE" id="PS50889">
    <property type="entry name" value="S4"/>
    <property type="match status" value="1"/>
</dbReference>
<evidence type="ECO:0000259" key="4">
    <source>
        <dbReference type="SMART" id="SM00363"/>
    </source>
</evidence>
<dbReference type="GO" id="GO:0009982">
    <property type="term" value="F:pseudouridine synthase activity"/>
    <property type="evidence" value="ECO:0007669"/>
    <property type="project" value="InterPro"/>
</dbReference>
<dbReference type="PANTHER" id="PTHR47683">
    <property type="entry name" value="PSEUDOURIDINE SYNTHASE FAMILY PROTEIN-RELATED"/>
    <property type="match status" value="1"/>
</dbReference>
<dbReference type="Pfam" id="PF01479">
    <property type="entry name" value="S4"/>
    <property type="match status" value="1"/>
</dbReference>
<organism evidence="5 6">
    <name type="scientific">Chrysophaeum taylorii</name>
    <dbReference type="NCBI Taxonomy" id="2483200"/>
    <lineage>
        <taxon>Eukaryota</taxon>
        <taxon>Sar</taxon>
        <taxon>Stramenopiles</taxon>
        <taxon>Ochrophyta</taxon>
        <taxon>Pelagophyceae</taxon>
        <taxon>Pelagomonadales</taxon>
        <taxon>Pelagomonadaceae</taxon>
        <taxon>Chrysophaeum</taxon>
    </lineage>
</organism>
<protein>
    <recommendedName>
        <fullName evidence="4">RNA-binding S4 domain-containing protein</fullName>
    </recommendedName>
</protein>
<dbReference type="EMBL" id="JAQMWT010000339">
    <property type="protein sequence ID" value="KAJ8604166.1"/>
    <property type="molecule type" value="Genomic_DNA"/>
</dbReference>
<evidence type="ECO:0000256" key="3">
    <source>
        <dbReference type="PROSITE-ProRule" id="PRU00182"/>
    </source>
</evidence>
<dbReference type="GO" id="GO:0006364">
    <property type="term" value="P:rRNA processing"/>
    <property type="evidence" value="ECO:0007669"/>
    <property type="project" value="UniProtKB-ARBA"/>
</dbReference>
<keyword evidence="6" id="KW-1185">Reference proteome</keyword>
<keyword evidence="3" id="KW-0694">RNA-binding</keyword>
<evidence type="ECO:0000256" key="1">
    <source>
        <dbReference type="ARBA" id="ARBA00008348"/>
    </source>
</evidence>
<dbReference type="Gene3D" id="3.30.70.580">
    <property type="entry name" value="Pseudouridine synthase I, catalytic domain, N-terminal subdomain"/>
    <property type="match status" value="1"/>
</dbReference>
<evidence type="ECO:0000313" key="6">
    <source>
        <dbReference type="Proteomes" id="UP001230188"/>
    </source>
</evidence>
<comment type="caution">
    <text evidence="5">The sequence shown here is derived from an EMBL/GenBank/DDBJ whole genome shotgun (WGS) entry which is preliminary data.</text>
</comment>
<sequence length="187" mass="20355">MRWCLITKVVAAMSSHSVRLDKFLADAGVASRSMSAGLVRSGRVRVDGTVVRAAARKISPSSSRVELDGNGITELPVLLAYNKPLDVVSTMRDNHGRADLSRVVPASWRGKFHPVGRLDADTTGLLLFSSRGDLTQRLLHPKHAVEKEYVADCEDARGCCEEDAVPTPRRCWRSNDAGMVSCDYGSS</sequence>
<dbReference type="PROSITE" id="PS01149">
    <property type="entry name" value="PSI_RSU"/>
    <property type="match status" value="1"/>
</dbReference>
<keyword evidence="2" id="KW-0413">Isomerase</keyword>
<evidence type="ECO:0000313" key="5">
    <source>
        <dbReference type="EMBL" id="KAJ8604166.1"/>
    </source>
</evidence>
<dbReference type="SMART" id="SM00363">
    <property type="entry name" value="S4"/>
    <property type="match status" value="1"/>
</dbReference>
<proteinExistence type="inferred from homology"/>
<dbReference type="GO" id="GO:0003723">
    <property type="term" value="F:RNA binding"/>
    <property type="evidence" value="ECO:0007669"/>
    <property type="project" value="UniProtKB-KW"/>
</dbReference>
<dbReference type="GO" id="GO:0001522">
    <property type="term" value="P:pseudouridine synthesis"/>
    <property type="evidence" value="ECO:0007669"/>
    <property type="project" value="InterPro"/>
</dbReference>
<dbReference type="Proteomes" id="UP001230188">
    <property type="component" value="Unassembled WGS sequence"/>
</dbReference>
<dbReference type="SUPFAM" id="SSF55120">
    <property type="entry name" value="Pseudouridine synthase"/>
    <property type="match status" value="1"/>
</dbReference>
<evidence type="ECO:0000256" key="2">
    <source>
        <dbReference type="ARBA" id="ARBA00023235"/>
    </source>
</evidence>
<dbReference type="InterPro" id="IPR050343">
    <property type="entry name" value="RsuA_PseudoU_synthase"/>
</dbReference>
<gene>
    <name evidence="5" type="ORF">CTAYLR_008580</name>
</gene>
<dbReference type="SUPFAM" id="SSF55174">
    <property type="entry name" value="Alpha-L RNA-binding motif"/>
    <property type="match status" value="1"/>
</dbReference>
<dbReference type="InterPro" id="IPR036986">
    <property type="entry name" value="S4_RNA-bd_sf"/>
</dbReference>
<comment type="similarity">
    <text evidence="1">Belongs to the pseudouridine synthase RsuA family.</text>
</comment>
<dbReference type="InterPro" id="IPR018496">
    <property type="entry name" value="PsdUridine_synth_RsuA/RluB_CS"/>
</dbReference>
<dbReference type="InterPro" id="IPR006145">
    <property type="entry name" value="PsdUridine_synth_RsuA/RluA"/>
</dbReference>
<dbReference type="CDD" id="cd00165">
    <property type="entry name" value="S4"/>
    <property type="match status" value="1"/>
</dbReference>
<dbReference type="PANTHER" id="PTHR47683:SF2">
    <property type="entry name" value="RNA-BINDING S4 DOMAIN-CONTAINING PROTEIN"/>
    <property type="match status" value="1"/>
</dbReference>
<feature type="domain" description="RNA-binding S4" evidence="4">
    <location>
        <begin position="18"/>
        <end position="83"/>
    </location>
</feature>
<dbReference type="Gene3D" id="3.10.290.10">
    <property type="entry name" value="RNA-binding S4 domain"/>
    <property type="match status" value="1"/>
</dbReference>
<dbReference type="AlphaFoldDB" id="A0AAD7XPV0"/>
<dbReference type="Pfam" id="PF00849">
    <property type="entry name" value="PseudoU_synth_2"/>
    <property type="match status" value="1"/>
</dbReference>
<name>A0AAD7XPV0_9STRA</name>
<accession>A0AAD7XPV0</accession>